<dbReference type="RefSeq" id="XP_018186672.1">
    <property type="nucleotide sequence ID" value="XM_018334392.1"/>
</dbReference>
<dbReference type="Proteomes" id="UP000076632">
    <property type="component" value="Unassembled WGS sequence"/>
</dbReference>
<dbReference type="OrthoDB" id="10673452at2759"/>
<feature type="region of interest" description="Disordered" evidence="1">
    <location>
        <begin position="158"/>
        <end position="180"/>
    </location>
</feature>
<keyword evidence="3" id="KW-1185">Reference proteome</keyword>
<sequence length="807" mass="90348">MAHVTESYPACGMPWSSLNLKFVAAYADLWLFGHERGRCGQCIALCGEKDCNPVLLVDQHEGSWKHRQHDWWVSEEMYTWLSGMHHTKKERLQLHRPINSYECRGIWDGTMIGDAEPPGLLKNLHPDNLVKTYFHADLGDTRETMVMHTMEEDGDHLQVEHDGESKPTKSNGNSSATAFGPKYPLNNMTATTVTEIKTTTTIMAIVIKTKTSTETTKTTTTWRHEALNNPHRYSQYLGNPPDEGPRIGDYRTLTMKNNIPRGLDVLTLTEEVAVKTPEPFVPSELALRTREIGVADAQPTLRMQGPSEEFSLTPYQLPEGIDPHELEFAPTVSHSGDSIFKNLHSRFLSPQVTATVPQSQVRSDTPAPESTSHSVHMNAWKYFFRGFFRKEHFYTLTKTVVSVETVTPTVDPIQKNELDERDPGTATATDNGEYVVQTILPTVSIYTVALQPASSPSITTLTSTQTLSLIMKSTSTTVTTSPYTFTHHLTTTVAAPTKVFSAGHGPIGRFARAVLAAEGKSSSSPQSNNTLATNATESCNKTDRPDGYDLIAQGDASARLHWSDLSVPSLSSLAHLAKRKIGFWEDRHDYHPLWYFRKKSSAKDPPPFCGMPWESLHLDYVAAGRHMRPSDCGTCFKVCSVFHLDCVYILIVENTDKNGVNMRKKKSWDFGPFMKHWKKVDTHWCGGIWNGTMLPEWGGDDWHGGRDHPMRGGHWNQFDQGPIAKPHYHMGWDEVKVVPAKLDPPPTSRSSHSPLPPDPRATYQGAMPPGELPYLPATFPFNTRTKYSHIKGYKTFLPDTTTARPPQ</sequence>
<dbReference type="GeneID" id="28899529"/>
<feature type="compositionally biased region" description="Basic and acidic residues" evidence="1">
    <location>
        <begin position="158"/>
        <end position="167"/>
    </location>
</feature>
<feature type="compositionally biased region" description="Polar residues" evidence="1">
    <location>
        <begin position="520"/>
        <end position="539"/>
    </location>
</feature>
<organism evidence="2 3">
    <name type="scientific">Xylona heveae (strain CBS 132557 / TC161)</name>
    <dbReference type="NCBI Taxonomy" id="1328760"/>
    <lineage>
        <taxon>Eukaryota</taxon>
        <taxon>Fungi</taxon>
        <taxon>Dikarya</taxon>
        <taxon>Ascomycota</taxon>
        <taxon>Pezizomycotina</taxon>
        <taxon>Xylonomycetes</taxon>
        <taxon>Xylonales</taxon>
        <taxon>Xylonaceae</taxon>
        <taxon>Xylona</taxon>
    </lineage>
</organism>
<dbReference type="EMBL" id="KV407461">
    <property type="protein sequence ID" value="KZF21117.1"/>
    <property type="molecule type" value="Genomic_DNA"/>
</dbReference>
<feature type="region of interest" description="Disordered" evidence="1">
    <location>
        <begin position="518"/>
        <end position="540"/>
    </location>
</feature>
<name>A0A165FLH2_XYLHT</name>
<feature type="region of interest" description="Disordered" evidence="1">
    <location>
        <begin position="740"/>
        <end position="767"/>
    </location>
</feature>
<accession>A0A165FLH2</accession>
<gene>
    <name evidence="2" type="ORF">L228DRAFT_262170</name>
</gene>
<reference evidence="2 3" key="1">
    <citation type="journal article" date="2016" name="Fungal Biol.">
        <title>The genome of Xylona heveae provides a window into fungal endophytism.</title>
        <authorList>
            <person name="Gazis R."/>
            <person name="Kuo A."/>
            <person name="Riley R."/>
            <person name="LaButti K."/>
            <person name="Lipzen A."/>
            <person name="Lin J."/>
            <person name="Amirebrahimi M."/>
            <person name="Hesse C.N."/>
            <person name="Spatafora J.W."/>
            <person name="Henrissat B."/>
            <person name="Hainaut M."/>
            <person name="Grigoriev I.V."/>
            <person name="Hibbett D.S."/>
        </authorList>
    </citation>
    <scope>NUCLEOTIDE SEQUENCE [LARGE SCALE GENOMIC DNA]</scope>
    <source>
        <strain evidence="2 3">TC161</strain>
    </source>
</reference>
<dbReference type="InParanoid" id="A0A165FLH2"/>
<feature type="compositionally biased region" description="Polar residues" evidence="1">
    <location>
        <begin position="168"/>
        <end position="177"/>
    </location>
</feature>
<evidence type="ECO:0000256" key="1">
    <source>
        <dbReference type="SAM" id="MobiDB-lite"/>
    </source>
</evidence>
<evidence type="ECO:0000313" key="3">
    <source>
        <dbReference type="Proteomes" id="UP000076632"/>
    </source>
</evidence>
<dbReference type="STRING" id="1328760.A0A165FLH2"/>
<evidence type="ECO:0000313" key="2">
    <source>
        <dbReference type="EMBL" id="KZF21117.1"/>
    </source>
</evidence>
<protein>
    <submittedName>
        <fullName evidence="2">Uncharacterized protein</fullName>
    </submittedName>
</protein>
<dbReference type="AlphaFoldDB" id="A0A165FLH2"/>
<proteinExistence type="predicted"/>